<keyword evidence="1" id="KW-0547">Nucleotide-binding</keyword>
<accession>A0ABY6KUP0</accession>
<gene>
    <name evidence="4" type="ORF">LAZ67_9002987</name>
</gene>
<proteinExistence type="inferred from homology"/>
<comment type="catalytic activity">
    <reaction evidence="1">
        <text>ATP + H2O = ADP + phosphate + H(+)</text>
        <dbReference type="Rhea" id="RHEA:13065"/>
        <dbReference type="ChEBI" id="CHEBI:15377"/>
        <dbReference type="ChEBI" id="CHEBI:15378"/>
        <dbReference type="ChEBI" id="CHEBI:30616"/>
        <dbReference type="ChEBI" id="CHEBI:43474"/>
        <dbReference type="ChEBI" id="CHEBI:456216"/>
        <dbReference type="EC" id="5.6.2.3"/>
    </reaction>
</comment>
<keyword evidence="1" id="KW-0347">Helicase</keyword>
<protein>
    <recommendedName>
        <fullName evidence="1">ATP-dependent DNA helicase</fullName>
        <ecNumber evidence="1">5.6.2.3</ecNumber>
    </recommendedName>
</protein>
<dbReference type="Gene3D" id="3.40.50.300">
    <property type="entry name" value="P-loop containing nucleotide triphosphate hydrolases"/>
    <property type="match status" value="1"/>
</dbReference>
<sequence length="922" mass="102404">MMLSTEICCEKCNTTLIRCKFMLRLRKDLTNEQNLAYNTVTEHVRTGNGGLLFLDAPGGTGKTFLLNLILAEIRMKHEIALAVASSGIAATLLDGGRTAHSAFKLPLNLNIADVPLCNIGKTSGMATVLKTCQIIIWDECTMAHKKALEALDRTLRDFRGNQRLMGGALILLAGDFRQILPVIPRATPADELNACLKNSALWRHVKKITLSTNMRVHLHGDVSAQTFAKQLLNMGDGKIPVDPATHEISFPPNFCQLQASIGDLEKVVFPDIATNFKNHDWLCERAILAPKNDEVNRINHKIQLKIPGAVTQYKSIDTVTEEDQAVNYPVEFLNSLEPPGMPPHVLSRSMSGSPGTVLWDHPHGHTPKDYLPHLPLAADVTRPSRDLVTSLEIHRTIREQLVILGQLMTLMEDGDIAEWGRHESLRTNSDNQLTAVAYSLDYKPTLLQAQNPMDIFKEMACYMSSPLTRKCHESLSDGGRPAQQPGDDQTIDEPVNPHRHQQPQPSTEKKTQIPSPIKTGMKLASVTPMVRLPSSVVYLFLLELPSRPASVSCCPSAGIPSRTTTTTAQGVVHNEFLPQGRTDSHSLYGRKRFATDYLQNRIPSKATDKTPFELGNRKPRDEKAKFWNSPASSRPEEVSGYSGVLLFFPVENYHSTKTAQSSNHIQPTTQFARIDIESTAIHKRRGSFRGRNRTHTHPAEVLLQVTALLAELRLTQHAEVDIPSFDGTYAARQFFQAYDREMDRALVTTPKSCSGEANLLDLYPESNEASKHFALKLAGQASLEEYYRREDSAGHATGVVPTGATDQRNQKHQLRVTTRNSRPTCRAHTPAHQGKQVRGLHLQRRRTANSAAAHHWLSECRHKSAPHVSARQCAPPNIHHRAKPKPPETPQPFVSQTSPSLRAISLPHLESLKLTIDHNGPS</sequence>
<dbReference type="Pfam" id="PF05970">
    <property type="entry name" value="PIF1"/>
    <property type="match status" value="1"/>
</dbReference>
<feature type="region of interest" description="Disordered" evidence="2">
    <location>
        <begin position="797"/>
        <end position="840"/>
    </location>
</feature>
<keyword evidence="1" id="KW-0067">ATP-binding</keyword>
<feature type="region of interest" description="Disordered" evidence="2">
    <location>
        <begin position="472"/>
        <end position="516"/>
    </location>
</feature>
<dbReference type="EMBL" id="CP092871">
    <property type="protein sequence ID" value="UYV72409.1"/>
    <property type="molecule type" value="Genomic_DNA"/>
</dbReference>
<evidence type="ECO:0000259" key="3">
    <source>
        <dbReference type="Pfam" id="PF05970"/>
    </source>
</evidence>
<dbReference type="EC" id="5.6.2.3" evidence="1"/>
<comment type="similarity">
    <text evidence="1">Belongs to the helicase family.</text>
</comment>
<comment type="cofactor">
    <cofactor evidence="1">
        <name>Mg(2+)</name>
        <dbReference type="ChEBI" id="CHEBI:18420"/>
    </cofactor>
</comment>
<evidence type="ECO:0000313" key="5">
    <source>
        <dbReference type="Proteomes" id="UP001235939"/>
    </source>
</evidence>
<dbReference type="PANTHER" id="PTHR10492">
    <property type="match status" value="1"/>
</dbReference>
<reference evidence="4 5" key="1">
    <citation type="submission" date="2022-01" db="EMBL/GenBank/DDBJ databases">
        <title>A chromosomal length assembly of Cordylochernes scorpioides.</title>
        <authorList>
            <person name="Zeh D."/>
            <person name="Zeh J."/>
        </authorList>
    </citation>
    <scope>NUCLEOTIDE SEQUENCE [LARGE SCALE GENOMIC DNA]</scope>
    <source>
        <strain evidence="4">IN4F17</strain>
        <tissue evidence="4">Whole Body</tissue>
    </source>
</reference>
<dbReference type="PANTHER" id="PTHR10492:SF57">
    <property type="entry name" value="ATP-DEPENDENT DNA HELICASE"/>
    <property type="match status" value="1"/>
</dbReference>
<keyword evidence="5" id="KW-1185">Reference proteome</keyword>
<feature type="domain" description="DNA helicase Pif1-like DEAD-box helicase" evidence="3">
    <location>
        <begin position="29"/>
        <end position="240"/>
    </location>
</feature>
<evidence type="ECO:0000256" key="2">
    <source>
        <dbReference type="SAM" id="MobiDB-lite"/>
    </source>
</evidence>
<organism evidence="4 5">
    <name type="scientific">Cordylochernes scorpioides</name>
    <dbReference type="NCBI Taxonomy" id="51811"/>
    <lineage>
        <taxon>Eukaryota</taxon>
        <taxon>Metazoa</taxon>
        <taxon>Ecdysozoa</taxon>
        <taxon>Arthropoda</taxon>
        <taxon>Chelicerata</taxon>
        <taxon>Arachnida</taxon>
        <taxon>Pseudoscorpiones</taxon>
        <taxon>Cheliferoidea</taxon>
        <taxon>Chernetidae</taxon>
        <taxon>Cordylochernes</taxon>
    </lineage>
</organism>
<evidence type="ECO:0000256" key="1">
    <source>
        <dbReference type="RuleBase" id="RU363044"/>
    </source>
</evidence>
<dbReference type="InterPro" id="IPR010285">
    <property type="entry name" value="DNA_helicase_pif1-like_DEAD"/>
</dbReference>
<keyword evidence="1" id="KW-0227">DNA damage</keyword>
<dbReference type="SUPFAM" id="SSF52540">
    <property type="entry name" value="P-loop containing nucleoside triphosphate hydrolases"/>
    <property type="match status" value="2"/>
</dbReference>
<keyword evidence="1" id="KW-0233">DNA recombination</keyword>
<dbReference type="Proteomes" id="UP001235939">
    <property type="component" value="Chromosome 09"/>
</dbReference>
<evidence type="ECO:0000313" key="4">
    <source>
        <dbReference type="EMBL" id="UYV72409.1"/>
    </source>
</evidence>
<keyword evidence="1" id="KW-0378">Hydrolase</keyword>
<name>A0ABY6KUP0_9ARAC</name>
<feature type="region of interest" description="Disordered" evidence="2">
    <location>
        <begin position="876"/>
        <end position="900"/>
    </location>
</feature>
<keyword evidence="1" id="KW-0234">DNA repair</keyword>
<dbReference type="InterPro" id="IPR027417">
    <property type="entry name" value="P-loop_NTPase"/>
</dbReference>